<dbReference type="PANTHER" id="PTHR23132:SF0">
    <property type="entry name" value="D-ALANINE-D-ALANINE LIGASE FAMILY"/>
    <property type="match status" value="1"/>
</dbReference>
<evidence type="ECO:0000313" key="1">
    <source>
        <dbReference type="EMBL" id="MBX31120.1"/>
    </source>
</evidence>
<dbReference type="GO" id="GO:0009507">
    <property type="term" value="C:chloroplast"/>
    <property type="evidence" value="ECO:0007669"/>
    <property type="project" value="TreeGrafter"/>
</dbReference>
<protein>
    <submittedName>
        <fullName evidence="1">Uncharacterized protein</fullName>
    </submittedName>
</protein>
<dbReference type="GO" id="GO:0008716">
    <property type="term" value="F:D-alanine-D-alanine ligase activity"/>
    <property type="evidence" value="ECO:0007669"/>
    <property type="project" value="TreeGrafter"/>
</dbReference>
<reference evidence="1" key="1">
    <citation type="submission" date="2018-02" db="EMBL/GenBank/DDBJ databases">
        <title>Rhizophora mucronata_Transcriptome.</title>
        <authorList>
            <person name="Meera S.P."/>
            <person name="Sreeshan A."/>
            <person name="Augustine A."/>
        </authorList>
    </citation>
    <scope>NUCLEOTIDE SEQUENCE</scope>
    <source>
        <tissue evidence="1">Leaf</tissue>
    </source>
</reference>
<name>A0A2P2MLM7_RHIMU</name>
<dbReference type="PANTHER" id="PTHR23132">
    <property type="entry name" value="D-ALANINE--D-ALANINE LIGASE"/>
    <property type="match status" value="1"/>
</dbReference>
<sequence>MGLISYSFRYSASLHLLHAQELLEKYDIPFVGTGSRECRVAFDKYNASLELSKLGFLTVPSFLVQGSEGDESALSEWFESNQLDAQSGKVVVRENSSTSMANKQCSFVR</sequence>
<dbReference type="AlphaFoldDB" id="A0A2P2MLM7"/>
<dbReference type="EMBL" id="GGEC01050636">
    <property type="protein sequence ID" value="MBX31120.1"/>
    <property type="molecule type" value="Transcribed_RNA"/>
</dbReference>
<organism evidence="1">
    <name type="scientific">Rhizophora mucronata</name>
    <name type="common">Asiatic mangrove</name>
    <dbReference type="NCBI Taxonomy" id="61149"/>
    <lineage>
        <taxon>Eukaryota</taxon>
        <taxon>Viridiplantae</taxon>
        <taxon>Streptophyta</taxon>
        <taxon>Embryophyta</taxon>
        <taxon>Tracheophyta</taxon>
        <taxon>Spermatophyta</taxon>
        <taxon>Magnoliopsida</taxon>
        <taxon>eudicotyledons</taxon>
        <taxon>Gunneridae</taxon>
        <taxon>Pentapetalae</taxon>
        <taxon>rosids</taxon>
        <taxon>fabids</taxon>
        <taxon>Malpighiales</taxon>
        <taxon>Rhizophoraceae</taxon>
        <taxon>Rhizophora</taxon>
    </lineage>
</organism>
<accession>A0A2P2MLM7</accession>
<proteinExistence type="predicted"/>